<name>A0A1H4ICG8_9ACTN</name>
<proteinExistence type="predicted"/>
<evidence type="ECO:0000256" key="1">
    <source>
        <dbReference type="SAM" id="MobiDB-lite"/>
    </source>
</evidence>
<dbReference type="GeneID" id="95509493"/>
<feature type="region of interest" description="Disordered" evidence="1">
    <location>
        <begin position="56"/>
        <end position="88"/>
    </location>
</feature>
<sequence>MPWFRRRPARPRSDPLTIAVLEYELFGTRPEPDTAAAAAVNLAIAFGLMQLPHPAAQEQPGALAERMSPGYRTPPAQPPPDAVADHRERRAAHTIHGWHIPSKTS</sequence>
<reference evidence="2 3" key="1">
    <citation type="submission" date="2016-10" db="EMBL/GenBank/DDBJ databases">
        <authorList>
            <person name="de Groot N.N."/>
        </authorList>
    </citation>
    <scope>NUCLEOTIDE SEQUENCE [LARGE SCALE GENOMIC DNA]</scope>
    <source>
        <strain evidence="2 3">DSM 40306</strain>
    </source>
</reference>
<dbReference type="RefSeq" id="WP_074990041.1">
    <property type="nucleotide sequence ID" value="NZ_FNTD01000003.1"/>
</dbReference>
<evidence type="ECO:0000313" key="2">
    <source>
        <dbReference type="EMBL" id="SEB31595.1"/>
    </source>
</evidence>
<gene>
    <name evidence="2" type="ORF">SAMN04490357_0181</name>
</gene>
<evidence type="ECO:0000313" key="3">
    <source>
        <dbReference type="Proteomes" id="UP000182375"/>
    </source>
</evidence>
<dbReference type="AlphaFoldDB" id="A0A1H4ICG8"/>
<dbReference type="EMBL" id="FNTD01000003">
    <property type="protein sequence ID" value="SEB31595.1"/>
    <property type="molecule type" value="Genomic_DNA"/>
</dbReference>
<dbReference type="Proteomes" id="UP000182375">
    <property type="component" value="Unassembled WGS sequence"/>
</dbReference>
<accession>A0A1H4ICG8</accession>
<dbReference type="STRING" id="67331.SAMN04490357_0181"/>
<protein>
    <submittedName>
        <fullName evidence="2">Uncharacterized protein</fullName>
    </submittedName>
</protein>
<organism evidence="2 3">
    <name type="scientific">Streptomyces misionensis</name>
    <dbReference type="NCBI Taxonomy" id="67331"/>
    <lineage>
        <taxon>Bacteria</taxon>
        <taxon>Bacillati</taxon>
        <taxon>Actinomycetota</taxon>
        <taxon>Actinomycetes</taxon>
        <taxon>Kitasatosporales</taxon>
        <taxon>Streptomycetaceae</taxon>
        <taxon>Streptomyces</taxon>
    </lineage>
</organism>